<sequence>MHFYVGVDAAKDIHWACVIGADARPVFSHAVRNDPEGIAALIGELSVLNAESITVALDLLGGCATLLCAMLAEAGMRIVHTPGLAVNRARQGMRGGENKSDPRDAATIADLARTRTDLRPVEIETEIDVDIRLLVGRRREVVVDQTRRLARLRDLLSSLFPALERRIDVKTKAGLVFLSLFAAPHELRGARPHHLVRALTKVYPRMRDAQSMAQDAIALAKAQTINVPGAQTRAKLVQDLAGEALAARAQRDRIDGDLQALLESHPDAALILSLPGMGAVLTADFIACVGSTRRFRSADALAAAAGLTPVLRQSGKSRTVRRSTGGNKTLKRVFFQSAFNALADPESRAFYDRKRAEGKRHNQAVIALARRRVNVVWAILQTRMPFSQNFKNAA</sequence>
<gene>
    <name evidence="3" type="ORF">STARVERO_02972</name>
</gene>
<evidence type="ECO:0000259" key="2">
    <source>
        <dbReference type="Pfam" id="PF02371"/>
    </source>
</evidence>
<dbReference type="Pfam" id="PF02371">
    <property type="entry name" value="Transposase_20"/>
    <property type="match status" value="1"/>
</dbReference>
<dbReference type="InterPro" id="IPR047650">
    <property type="entry name" value="Transpos_IS110"/>
</dbReference>
<dbReference type="InterPro" id="IPR002525">
    <property type="entry name" value="Transp_IS110-like_N"/>
</dbReference>
<dbReference type="GO" id="GO:0004803">
    <property type="term" value="F:transposase activity"/>
    <property type="evidence" value="ECO:0007669"/>
    <property type="project" value="InterPro"/>
</dbReference>
<evidence type="ECO:0000313" key="3">
    <source>
        <dbReference type="EMBL" id="CAA0103105.1"/>
    </source>
</evidence>
<dbReference type="AlphaFoldDB" id="A0A5S9PH29"/>
<evidence type="ECO:0000313" key="4">
    <source>
        <dbReference type="Proteomes" id="UP000433050"/>
    </source>
</evidence>
<organism evidence="3 4">
    <name type="scientific">Starkeya nomas</name>
    <dbReference type="NCBI Taxonomy" id="2666134"/>
    <lineage>
        <taxon>Bacteria</taxon>
        <taxon>Pseudomonadati</taxon>
        <taxon>Pseudomonadota</taxon>
        <taxon>Alphaproteobacteria</taxon>
        <taxon>Hyphomicrobiales</taxon>
        <taxon>Xanthobacteraceae</taxon>
        <taxon>Starkeya</taxon>
    </lineage>
</organism>
<accession>A0A5S9PH29</accession>
<dbReference type="Pfam" id="PF01548">
    <property type="entry name" value="DEDD_Tnp_IS110"/>
    <property type="match status" value="1"/>
</dbReference>
<dbReference type="EMBL" id="CACSAS010000001">
    <property type="protein sequence ID" value="CAA0103105.1"/>
    <property type="molecule type" value="Genomic_DNA"/>
</dbReference>
<dbReference type="PANTHER" id="PTHR33055:SF3">
    <property type="entry name" value="PUTATIVE TRANSPOSASE FOR IS117-RELATED"/>
    <property type="match status" value="1"/>
</dbReference>
<dbReference type="InterPro" id="IPR003346">
    <property type="entry name" value="Transposase_20"/>
</dbReference>
<keyword evidence="4" id="KW-1185">Reference proteome</keyword>
<reference evidence="3 4" key="1">
    <citation type="submission" date="2019-12" db="EMBL/GenBank/DDBJ databases">
        <authorList>
            <person name="Reyes-Prieto M."/>
        </authorList>
    </citation>
    <scope>NUCLEOTIDE SEQUENCE [LARGE SCALE GENOMIC DNA]</scope>
    <source>
        <strain evidence="3">HF14-78462</strain>
    </source>
</reference>
<protein>
    <submittedName>
        <fullName evidence="3">IS110 family transposase IS116</fullName>
    </submittedName>
</protein>
<evidence type="ECO:0000259" key="1">
    <source>
        <dbReference type="Pfam" id="PF01548"/>
    </source>
</evidence>
<name>A0A5S9PH29_9HYPH</name>
<dbReference type="RefSeq" id="WP_159599700.1">
    <property type="nucleotide sequence ID" value="NZ_CACSAS010000001.1"/>
</dbReference>
<dbReference type="GO" id="GO:0003677">
    <property type="term" value="F:DNA binding"/>
    <property type="evidence" value="ECO:0007669"/>
    <property type="project" value="InterPro"/>
</dbReference>
<dbReference type="GO" id="GO:0006313">
    <property type="term" value="P:DNA transposition"/>
    <property type="evidence" value="ECO:0007669"/>
    <property type="project" value="InterPro"/>
</dbReference>
<feature type="domain" description="Transposase IS110-like N-terminal" evidence="1">
    <location>
        <begin position="5"/>
        <end position="161"/>
    </location>
</feature>
<dbReference type="NCBIfam" id="NF033542">
    <property type="entry name" value="transpos_IS110"/>
    <property type="match status" value="1"/>
</dbReference>
<dbReference type="Proteomes" id="UP000433050">
    <property type="component" value="Unassembled WGS sequence"/>
</dbReference>
<dbReference type="PANTHER" id="PTHR33055">
    <property type="entry name" value="TRANSPOSASE FOR INSERTION SEQUENCE ELEMENT IS1111A"/>
    <property type="match status" value="1"/>
</dbReference>
<proteinExistence type="predicted"/>
<feature type="domain" description="Transposase IS116/IS110/IS902 C-terminal" evidence="2">
    <location>
        <begin position="269"/>
        <end position="351"/>
    </location>
</feature>